<keyword evidence="7" id="KW-1185">Reference proteome</keyword>
<feature type="domain" description="SWIM-type" evidence="5">
    <location>
        <begin position="525"/>
        <end position="561"/>
    </location>
</feature>
<dbReference type="SMART" id="SM00575">
    <property type="entry name" value="ZnF_PMZ"/>
    <property type="match status" value="1"/>
</dbReference>
<dbReference type="InterPro" id="IPR018289">
    <property type="entry name" value="MULE_transposase_dom"/>
</dbReference>
<dbReference type="InterPro" id="IPR006564">
    <property type="entry name" value="Znf_PMZ"/>
</dbReference>
<evidence type="ECO:0000256" key="1">
    <source>
        <dbReference type="ARBA" id="ARBA00022723"/>
    </source>
</evidence>
<dbReference type="PROSITE" id="PS50966">
    <property type="entry name" value="ZF_SWIM"/>
    <property type="match status" value="1"/>
</dbReference>
<evidence type="ECO:0000259" key="5">
    <source>
        <dbReference type="PROSITE" id="PS50966"/>
    </source>
</evidence>
<dbReference type="Proteomes" id="UP001418222">
    <property type="component" value="Unassembled WGS sequence"/>
</dbReference>
<reference evidence="6 7" key="1">
    <citation type="journal article" date="2022" name="Nat. Plants">
        <title>Genomes of leafy and leafless Platanthera orchids illuminate the evolution of mycoheterotrophy.</title>
        <authorList>
            <person name="Li M.H."/>
            <person name="Liu K.W."/>
            <person name="Li Z."/>
            <person name="Lu H.C."/>
            <person name="Ye Q.L."/>
            <person name="Zhang D."/>
            <person name="Wang J.Y."/>
            <person name="Li Y.F."/>
            <person name="Zhong Z.M."/>
            <person name="Liu X."/>
            <person name="Yu X."/>
            <person name="Liu D.K."/>
            <person name="Tu X.D."/>
            <person name="Liu B."/>
            <person name="Hao Y."/>
            <person name="Liao X.Y."/>
            <person name="Jiang Y.T."/>
            <person name="Sun W.H."/>
            <person name="Chen J."/>
            <person name="Chen Y.Q."/>
            <person name="Ai Y."/>
            <person name="Zhai J.W."/>
            <person name="Wu S.S."/>
            <person name="Zhou Z."/>
            <person name="Hsiao Y.Y."/>
            <person name="Wu W.L."/>
            <person name="Chen Y.Y."/>
            <person name="Lin Y.F."/>
            <person name="Hsu J.L."/>
            <person name="Li C.Y."/>
            <person name="Wang Z.W."/>
            <person name="Zhao X."/>
            <person name="Zhong W.Y."/>
            <person name="Ma X.K."/>
            <person name="Ma L."/>
            <person name="Huang J."/>
            <person name="Chen G.Z."/>
            <person name="Huang M.Z."/>
            <person name="Huang L."/>
            <person name="Peng D.H."/>
            <person name="Luo Y.B."/>
            <person name="Zou S.Q."/>
            <person name="Chen S.P."/>
            <person name="Lan S."/>
            <person name="Tsai W.C."/>
            <person name="Van de Peer Y."/>
            <person name="Liu Z.J."/>
        </authorList>
    </citation>
    <scope>NUCLEOTIDE SEQUENCE [LARGE SCALE GENOMIC DNA]</scope>
    <source>
        <strain evidence="6">Lor287</strain>
    </source>
</reference>
<dbReference type="InterPro" id="IPR004330">
    <property type="entry name" value="FAR1_DNA_bnd_dom"/>
</dbReference>
<keyword evidence="1" id="KW-0479">Metal-binding</keyword>
<evidence type="ECO:0000256" key="2">
    <source>
        <dbReference type="ARBA" id="ARBA00022771"/>
    </source>
</evidence>
<keyword evidence="2 4" id="KW-0863">Zinc-finger</keyword>
<comment type="caution">
    <text evidence="6">The sequence shown here is derived from an EMBL/GenBank/DDBJ whole genome shotgun (WGS) entry which is preliminary data.</text>
</comment>
<dbReference type="PANTHER" id="PTHR47718:SF2">
    <property type="entry name" value="PROTEIN FAR1-RELATED SEQUENCE 5-LIKE"/>
    <property type="match status" value="1"/>
</dbReference>
<dbReference type="EMBL" id="JBBWWQ010000015">
    <property type="protein sequence ID" value="KAK8929035.1"/>
    <property type="molecule type" value="Genomic_DNA"/>
</dbReference>
<organism evidence="6 7">
    <name type="scientific">Platanthera zijinensis</name>
    <dbReference type="NCBI Taxonomy" id="2320716"/>
    <lineage>
        <taxon>Eukaryota</taxon>
        <taxon>Viridiplantae</taxon>
        <taxon>Streptophyta</taxon>
        <taxon>Embryophyta</taxon>
        <taxon>Tracheophyta</taxon>
        <taxon>Spermatophyta</taxon>
        <taxon>Magnoliopsida</taxon>
        <taxon>Liliopsida</taxon>
        <taxon>Asparagales</taxon>
        <taxon>Orchidaceae</taxon>
        <taxon>Orchidoideae</taxon>
        <taxon>Orchideae</taxon>
        <taxon>Orchidinae</taxon>
        <taxon>Platanthera</taxon>
    </lineage>
</organism>
<evidence type="ECO:0000256" key="4">
    <source>
        <dbReference type="PROSITE-ProRule" id="PRU00325"/>
    </source>
</evidence>
<proteinExistence type="predicted"/>
<dbReference type="Pfam" id="PF03101">
    <property type="entry name" value="FAR1"/>
    <property type="match status" value="1"/>
</dbReference>
<dbReference type="AlphaFoldDB" id="A0AAP0G048"/>
<sequence length="642" mass="75358">MEDTLSLVVIPKVLEDFIPYKGKEFSSDSEAYTFYNEYARRGYFGIRKEYANKCKKTKKITSRRLVCDREGFRGKDNRDHQTNRAQSETRCGCNARVTIVLNRETGMYVVCDFVEEHNHHLHNAATVHMIPSQRKMSAAQEIEADITHASGIRIKDAYHFFSKQVGGSEGLGFTRRDQKNYLRTKRQRTLMYGEASSIERYFSRHLKENPPYYYAIQLDSEEQITNIFWADARMILDYSHFGDVITFDTTYGTNKAARPLGVFLGLNHHREAIVFGGALLYDETIESFIWLFETFLEAMNDKKPKTIFTDADAAMSVAIKEVLPDTYHALCSWHMWQNALKHLGYLLKGESRFGQDFSGCIYEYDDEDIFLSAWKELLDVYNLHENTWLRDLFKLKEKWSQAYVKRTFTARMRSTQLSERFNCDLKECLKTNINIVEFFTHFERVVGQKRYKELKAEYDSRQKLPRLTLKTSPMLNQLSNIYTLNIFEVFQNEVIGVMPLIIASRNVMQDWQEYVVGVFGVYKQYTISLNTSDWTISCICRMFESCGILCRHCIKVFDTLDAKIIPEKYIIKRWRRNARDNDMSDIHQESSKLEYSDRYKALCPIYVQLVNEACESEEGYMILSSAVHDLRKKNSRGKRYKW</sequence>
<evidence type="ECO:0000256" key="3">
    <source>
        <dbReference type="ARBA" id="ARBA00022833"/>
    </source>
</evidence>
<dbReference type="Pfam" id="PF10551">
    <property type="entry name" value="MULE"/>
    <property type="match status" value="1"/>
</dbReference>
<dbReference type="InterPro" id="IPR007527">
    <property type="entry name" value="Znf_SWIM"/>
</dbReference>
<dbReference type="Pfam" id="PF04434">
    <property type="entry name" value="SWIM"/>
    <property type="match status" value="1"/>
</dbReference>
<dbReference type="GO" id="GO:0008270">
    <property type="term" value="F:zinc ion binding"/>
    <property type="evidence" value="ECO:0007669"/>
    <property type="project" value="UniProtKB-KW"/>
</dbReference>
<protein>
    <submittedName>
        <fullName evidence="6">Protein FAR1-RELATED SEQUENCE 5</fullName>
    </submittedName>
</protein>
<evidence type="ECO:0000313" key="7">
    <source>
        <dbReference type="Proteomes" id="UP001418222"/>
    </source>
</evidence>
<evidence type="ECO:0000313" key="6">
    <source>
        <dbReference type="EMBL" id="KAK8929035.1"/>
    </source>
</evidence>
<name>A0AAP0G048_9ASPA</name>
<keyword evidence="3" id="KW-0862">Zinc</keyword>
<accession>A0AAP0G048</accession>
<gene>
    <name evidence="6" type="primary">FRS5</name>
    <name evidence="6" type="ORF">KSP39_PZI017711</name>
</gene>
<dbReference type="PANTHER" id="PTHR47718">
    <property type="entry name" value="OS01G0519700 PROTEIN"/>
    <property type="match status" value="1"/>
</dbReference>